<evidence type="ECO:0000313" key="3">
    <source>
        <dbReference type="Proteomes" id="UP000050398"/>
    </source>
</evidence>
<dbReference type="PATRIC" id="fig|218284.4.peg.2748"/>
<comment type="caution">
    <text evidence="2">The sequence shown here is derived from an EMBL/GenBank/DDBJ whole genome shotgun (WGS) entry which is preliminary data.</text>
</comment>
<name>A0A0P6WRM0_9BACI</name>
<reference evidence="2 3" key="1">
    <citation type="submission" date="2015-08" db="EMBL/GenBank/DDBJ databases">
        <title>Draft Genome Sequence of Bacillus vietnamensis UCD-SED5.</title>
        <authorList>
            <person name="Lee R.D."/>
            <person name="Jospin G."/>
            <person name="Lang J.M."/>
            <person name="Coil D.A."/>
            <person name="Eisen J.A."/>
        </authorList>
    </citation>
    <scope>NUCLEOTIDE SEQUENCE [LARGE SCALE GENOMIC DNA]</scope>
    <source>
        <strain evidence="2 3">UCD-SED5</strain>
    </source>
</reference>
<dbReference type="AlphaFoldDB" id="A0A0P6WRM0"/>
<evidence type="ECO:0000256" key="1">
    <source>
        <dbReference type="SAM" id="Phobius"/>
    </source>
</evidence>
<proteinExistence type="predicted"/>
<feature type="transmembrane region" description="Helical" evidence="1">
    <location>
        <begin position="6"/>
        <end position="27"/>
    </location>
</feature>
<accession>A0A0P6WRM0</accession>
<keyword evidence="1" id="KW-1133">Transmembrane helix</keyword>
<gene>
    <name evidence="2" type="ORF">AM506_06305</name>
</gene>
<protein>
    <submittedName>
        <fullName evidence="2">Uncharacterized protein</fullName>
    </submittedName>
</protein>
<sequence>MVLDGIFLIIIVAAIGCAVVGTVFLANKALGQYMHNRKGIDQQSVIVTCPNCGAKNERQMNGQHCRECYEAF</sequence>
<keyword evidence="1" id="KW-0812">Transmembrane</keyword>
<dbReference type="EMBL" id="LIXZ01000004">
    <property type="protein sequence ID" value="KPL60235.1"/>
    <property type="molecule type" value="Genomic_DNA"/>
</dbReference>
<organism evidence="2 3">
    <name type="scientific">Rossellomorea vietnamensis</name>
    <dbReference type="NCBI Taxonomy" id="218284"/>
    <lineage>
        <taxon>Bacteria</taxon>
        <taxon>Bacillati</taxon>
        <taxon>Bacillota</taxon>
        <taxon>Bacilli</taxon>
        <taxon>Bacillales</taxon>
        <taxon>Bacillaceae</taxon>
        <taxon>Rossellomorea</taxon>
    </lineage>
</organism>
<keyword evidence="1" id="KW-0472">Membrane</keyword>
<dbReference type="Proteomes" id="UP000050398">
    <property type="component" value="Unassembled WGS sequence"/>
</dbReference>
<evidence type="ECO:0000313" key="2">
    <source>
        <dbReference type="EMBL" id="KPL60235.1"/>
    </source>
</evidence>